<feature type="domain" description="Ku" evidence="6">
    <location>
        <begin position="24"/>
        <end position="165"/>
    </location>
</feature>
<dbReference type="InterPro" id="IPR006164">
    <property type="entry name" value="DNA_bd_Ku70/Ku80"/>
</dbReference>
<gene>
    <name evidence="7" type="ORF">HD556DRAFT_1311104</name>
</gene>
<dbReference type="OrthoDB" id="761538at2759"/>
<evidence type="ECO:0000256" key="5">
    <source>
        <dbReference type="ARBA" id="ARBA00023125"/>
    </source>
</evidence>
<evidence type="ECO:0000313" key="7">
    <source>
        <dbReference type="EMBL" id="KAG1789705.1"/>
    </source>
</evidence>
<dbReference type="GO" id="GO:0043564">
    <property type="term" value="C:Ku70:Ku80 complex"/>
    <property type="evidence" value="ECO:0007669"/>
    <property type="project" value="TreeGrafter"/>
</dbReference>
<keyword evidence="4" id="KW-0779">Telomere</keyword>
<comment type="subcellular location">
    <subcellularLocation>
        <location evidence="1">Chromosome</location>
        <location evidence="1">Telomere</location>
    </subcellularLocation>
</comment>
<dbReference type="GeneID" id="64594262"/>
<organism evidence="7 8">
    <name type="scientific">Suillus plorans</name>
    <dbReference type="NCBI Taxonomy" id="116603"/>
    <lineage>
        <taxon>Eukaryota</taxon>
        <taxon>Fungi</taxon>
        <taxon>Dikarya</taxon>
        <taxon>Basidiomycota</taxon>
        <taxon>Agaricomycotina</taxon>
        <taxon>Agaricomycetes</taxon>
        <taxon>Agaricomycetidae</taxon>
        <taxon>Boletales</taxon>
        <taxon>Suillineae</taxon>
        <taxon>Suillaceae</taxon>
        <taxon>Suillus</taxon>
    </lineage>
</organism>
<dbReference type="SMART" id="SM00559">
    <property type="entry name" value="Ku78"/>
    <property type="match status" value="1"/>
</dbReference>
<evidence type="ECO:0000256" key="3">
    <source>
        <dbReference type="ARBA" id="ARBA00022454"/>
    </source>
</evidence>
<evidence type="ECO:0000259" key="6">
    <source>
        <dbReference type="SMART" id="SM00559"/>
    </source>
</evidence>
<name>A0A9P7AJI4_9AGAM</name>
<dbReference type="Pfam" id="PF02735">
    <property type="entry name" value="Ku"/>
    <property type="match status" value="1"/>
</dbReference>
<sequence length="278" mass="30059">MVYGMALGAAPVDGAGGNEGEGFGTVCRAIPLGKSPFYTADEISLEVAAHVKPIGFKPLGFKDRTELAFEDNVKRSVFIYPDRLKYLRGKHTFAALLKKMIEKKKIGLVLALTRHHAAPVFCAMLPQIESGEEGGWNEPAGFHLIPLPFADDVRGAPLDQAFRGWSITPLQASAFREEFDSEAFKDLTRPKYNMIHKCGGNLMEEWKRALLTGESVNVVPVTTGSKRKAAEIRSKHEVGALAKVGTLNGDPMLPEVLPAAVLSSTICAGTKKVLTPSA</sequence>
<dbReference type="RefSeq" id="XP_041156735.1">
    <property type="nucleotide sequence ID" value="XM_041300498.1"/>
</dbReference>
<keyword evidence="8" id="KW-1185">Reference proteome</keyword>
<dbReference type="Gene3D" id="2.40.290.10">
    <property type="match status" value="1"/>
</dbReference>
<keyword evidence="3" id="KW-0158">Chromosome</keyword>
<dbReference type="PANTHER" id="PTHR12604">
    <property type="entry name" value="KU AUTOANTIGEN DNA HELICASE"/>
    <property type="match status" value="1"/>
</dbReference>
<accession>A0A9P7AJI4</accession>
<protein>
    <recommendedName>
        <fullName evidence="2">DNA helicase</fullName>
        <ecNumber evidence="2">3.6.4.12</ecNumber>
    </recommendedName>
</protein>
<keyword evidence="5" id="KW-0238">DNA-binding</keyword>
<dbReference type="GO" id="GO:0042162">
    <property type="term" value="F:telomeric DNA binding"/>
    <property type="evidence" value="ECO:0007669"/>
    <property type="project" value="TreeGrafter"/>
</dbReference>
<dbReference type="PANTHER" id="PTHR12604:SF2">
    <property type="entry name" value="X-RAY REPAIR CROSS-COMPLEMENTING PROTEIN 6"/>
    <property type="match status" value="1"/>
</dbReference>
<evidence type="ECO:0000313" key="8">
    <source>
        <dbReference type="Proteomes" id="UP000719766"/>
    </source>
</evidence>
<dbReference type="EMBL" id="JABBWE010000056">
    <property type="protein sequence ID" value="KAG1789705.1"/>
    <property type="molecule type" value="Genomic_DNA"/>
</dbReference>
<dbReference type="GO" id="GO:0006303">
    <property type="term" value="P:double-strand break repair via nonhomologous end joining"/>
    <property type="evidence" value="ECO:0007669"/>
    <property type="project" value="InterPro"/>
</dbReference>
<evidence type="ECO:0000256" key="4">
    <source>
        <dbReference type="ARBA" id="ARBA00022895"/>
    </source>
</evidence>
<dbReference type="GO" id="GO:0003678">
    <property type="term" value="F:DNA helicase activity"/>
    <property type="evidence" value="ECO:0007669"/>
    <property type="project" value="UniProtKB-EC"/>
</dbReference>
<dbReference type="EC" id="3.6.4.12" evidence="2"/>
<evidence type="ECO:0000256" key="1">
    <source>
        <dbReference type="ARBA" id="ARBA00004574"/>
    </source>
</evidence>
<evidence type="ECO:0000256" key="2">
    <source>
        <dbReference type="ARBA" id="ARBA00012551"/>
    </source>
</evidence>
<dbReference type="AlphaFoldDB" id="A0A9P7AJI4"/>
<dbReference type="Proteomes" id="UP000719766">
    <property type="component" value="Unassembled WGS sequence"/>
</dbReference>
<proteinExistence type="predicted"/>
<comment type="caution">
    <text evidence="7">The sequence shown here is derived from an EMBL/GenBank/DDBJ whole genome shotgun (WGS) entry which is preliminary data.</text>
</comment>
<dbReference type="InterPro" id="IPR016194">
    <property type="entry name" value="SPOC-like_C_dom_sf"/>
</dbReference>
<dbReference type="GO" id="GO:0000781">
    <property type="term" value="C:chromosome, telomeric region"/>
    <property type="evidence" value="ECO:0007669"/>
    <property type="project" value="UniProtKB-SubCell"/>
</dbReference>
<reference evidence="7" key="1">
    <citation type="journal article" date="2020" name="New Phytol.">
        <title>Comparative genomics reveals dynamic genome evolution in host specialist ectomycorrhizal fungi.</title>
        <authorList>
            <person name="Lofgren L.A."/>
            <person name="Nguyen N.H."/>
            <person name="Vilgalys R."/>
            <person name="Ruytinx J."/>
            <person name="Liao H.L."/>
            <person name="Branco S."/>
            <person name="Kuo A."/>
            <person name="LaButti K."/>
            <person name="Lipzen A."/>
            <person name="Andreopoulos W."/>
            <person name="Pangilinan J."/>
            <person name="Riley R."/>
            <person name="Hundley H."/>
            <person name="Na H."/>
            <person name="Barry K."/>
            <person name="Grigoriev I.V."/>
            <person name="Stajich J.E."/>
            <person name="Kennedy P.G."/>
        </authorList>
    </citation>
    <scope>NUCLEOTIDE SEQUENCE</scope>
    <source>
        <strain evidence="7">S12</strain>
    </source>
</reference>
<dbReference type="GO" id="GO:0003690">
    <property type="term" value="F:double-stranded DNA binding"/>
    <property type="evidence" value="ECO:0007669"/>
    <property type="project" value="TreeGrafter"/>
</dbReference>
<dbReference type="GO" id="GO:0000723">
    <property type="term" value="P:telomere maintenance"/>
    <property type="evidence" value="ECO:0007669"/>
    <property type="project" value="TreeGrafter"/>
</dbReference>
<dbReference type="SUPFAM" id="SSF100939">
    <property type="entry name" value="SPOC domain-like"/>
    <property type="match status" value="1"/>
</dbReference>